<dbReference type="RefSeq" id="WP_281044033.1">
    <property type="nucleotide sequence ID" value="NZ_JARYGZ010000001.1"/>
</dbReference>
<keyword evidence="1" id="KW-1133">Transmembrane helix</keyword>
<comment type="caution">
    <text evidence="2">The sequence shown here is derived from an EMBL/GenBank/DDBJ whole genome shotgun (WGS) entry which is preliminary data.</text>
</comment>
<name>A0ABT6N0H9_9SPHN</name>
<dbReference type="Proteomes" id="UP001160625">
    <property type="component" value="Unassembled WGS sequence"/>
</dbReference>
<feature type="transmembrane region" description="Helical" evidence="1">
    <location>
        <begin position="146"/>
        <end position="169"/>
    </location>
</feature>
<dbReference type="EMBL" id="JARYGZ010000001">
    <property type="protein sequence ID" value="MDH7638752.1"/>
    <property type="molecule type" value="Genomic_DNA"/>
</dbReference>
<evidence type="ECO:0008006" key="4">
    <source>
        <dbReference type="Google" id="ProtNLM"/>
    </source>
</evidence>
<keyword evidence="1" id="KW-0812">Transmembrane</keyword>
<feature type="transmembrane region" description="Helical" evidence="1">
    <location>
        <begin position="49"/>
        <end position="70"/>
    </location>
</feature>
<organism evidence="2 3">
    <name type="scientific">Sphingomonas oryzagri</name>
    <dbReference type="NCBI Taxonomy" id="3042314"/>
    <lineage>
        <taxon>Bacteria</taxon>
        <taxon>Pseudomonadati</taxon>
        <taxon>Pseudomonadota</taxon>
        <taxon>Alphaproteobacteria</taxon>
        <taxon>Sphingomonadales</taxon>
        <taxon>Sphingomonadaceae</taxon>
        <taxon>Sphingomonas</taxon>
    </lineage>
</organism>
<evidence type="ECO:0000313" key="3">
    <source>
        <dbReference type="Proteomes" id="UP001160625"/>
    </source>
</evidence>
<protein>
    <recommendedName>
        <fullName evidence="4">Glycerophosphoryl diester phosphodiesterase membrane domain-containing protein</fullName>
    </recommendedName>
</protein>
<keyword evidence="1" id="KW-0472">Membrane</keyword>
<reference evidence="2" key="1">
    <citation type="submission" date="2023-04" db="EMBL/GenBank/DDBJ databases">
        <title>Sphingomonas sp. MAHUQ-71 isolated from rice field.</title>
        <authorList>
            <person name="Huq M.A."/>
        </authorList>
    </citation>
    <scope>NUCLEOTIDE SEQUENCE</scope>
    <source>
        <strain evidence="2">MAHUQ-71</strain>
    </source>
</reference>
<gene>
    <name evidence="2" type="ORF">QGN17_08420</name>
</gene>
<feature type="transmembrane region" description="Helical" evidence="1">
    <location>
        <begin position="247"/>
        <end position="271"/>
    </location>
</feature>
<feature type="transmembrane region" description="Helical" evidence="1">
    <location>
        <begin position="210"/>
        <end position="235"/>
    </location>
</feature>
<evidence type="ECO:0000256" key="1">
    <source>
        <dbReference type="SAM" id="Phobius"/>
    </source>
</evidence>
<evidence type="ECO:0000313" key="2">
    <source>
        <dbReference type="EMBL" id="MDH7638752.1"/>
    </source>
</evidence>
<keyword evidence="3" id="KW-1185">Reference proteome</keyword>
<accession>A0ABT6N0H9</accession>
<proteinExistence type="predicted"/>
<feature type="transmembrane region" description="Helical" evidence="1">
    <location>
        <begin position="102"/>
        <end position="126"/>
    </location>
</feature>
<sequence length="290" mass="30711">MLLLFVAGPLVVLGIWLWLRSRRDPVALVEPLEIGRVFSSGFRVFGSDGWPVVALAAVFVGLPQILSVAVTKPMMLARSQELAAASPGDPFALFKAMATVPFMIGMVIGFALMMVFYVASTIYLVSRYEGAPVTIGEALARSPARAAIAFGALIVAVIGIGIGWMLFLLPGIILSLNWMLLVPVISCEDAGFFGSFARSRSLAVGSRGRIFVLFLLYIVAVILLSIPGGALGGALTGRPAATPGLFGSIWTVVLGVVLAAFQTGFFAGLYVELRRIRDGMARPALSDVFA</sequence>